<dbReference type="SMART" id="SM00184">
    <property type="entry name" value="RING"/>
    <property type="match status" value="1"/>
</dbReference>
<accession>A0A8J8T2F1</accession>
<dbReference type="OrthoDB" id="10660258at2759"/>
<dbReference type="EMBL" id="RRYP01009495">
    <property type="protein sequence ID" value="TNV79026.1"/>
    <property type="molecule type" value="Genomic_DNA"/>
</dbReference>
<feature type="region of interest" description="Disordered" evidence="5">
    <location>
        <begin position="226"/>
        <end position="251"/>
    </location>
</feature>
<keyword evidence="2 4" id="KW-0863">Zinc-finger</keyword>
<feature type="domain" description="RING-type" evidence="7">
    <location>
        <begin position="337"/>
        <end position="388"/>
    </location>
</feature>
<dbReference type="AlphaFoldDB" id="A0A8J8T2F1"/>
<comment type="caution">
    <text evidence="8">The sequence shown here is derived from an EMBL/GenBank/DDBJ whole genome shotgun (WGS) entry which is preliminary data.</text>
</comment>
<feature type="region of interest" description="Disordered" evidence="5">
    <location>
        <begin position="293"/>
        <end position="319"/>
    </location>
</feature>
<evidence type="ECO:0000313" key="9">
    <source>
        <dbReference type="Proteomes" id="UP000785679"/>
    </source>
</evidence>
<evidence type="ECO:0000313" key="8">
    <source>
        <dbReference type="EMBL" id="TNV79026.1"/>
    </source>
</evidence>
<keyword evidence="6" id="KW-1133">Transmembrane helix</keyword>
<dbReference type="GO" id="GO:0008270">
    <property type="term" value="F:zinc ion binding"/>
    <property type="evidence" value="ECO:0007669"/>
    <property type="project" value="UniProtKB-KW"/>
</dbReference>
<keyword evidence="3" id="KW-0862">Zinc</keyword>
<organism evidence="8 9">
    <name type="scientific">Halteria grandinella</name>
    <dbReference type="NCBI Taxonomy" id="5974"/>
    <lineage>
        <taxon>Eukaryota</taxon>
        <taxon>Sar</taxon>
        <taxon>Alveolata</taxon>
        <taxon>Ciliophora</taxon>
        <taxon>Intramacronucleata</taxon>
        <taxon>Spirotrichea</taxon>
        <taxon>Stichotrichia</taxon>
        <taxon>Sporadotrichida</taxon>
        <taxon>Halteriidae</taxon>
        <taxon>Halteria</taxon>
    </lineage>
</organism>
<dbReference type="PROSITE" id="PS50089">
    <property type="entry name" value="ZF_RING_2"/>
    <property type="match status" value="1"/>
</dbReference>
<evidence type="ECO:0000256" key="3">
    <source>
        <dbReference type="ARBA" id="ARBA00022833"/>
    </source>
</evidence>
<evidence type="ECO:0000259" key="7">
    <source>
        <dbReference type="PROSITE" id="PS50089"/>
    </source>
</evidence>
<evidence type="ECO:0000256" key="4">
    <source>
        <dbReference type="PROSITE-ProRule" id="PRU00175"/>
    </source>
</evidence>
<proteinExistence type="predicted"/>
<dbReference type="InterPro" id="IPR027370">
    <property type="entry name" value="Znf-RING_euk"/>
</dbReference>
<feature type="transmembrane region" description="Helical" evidence="6">
    <location>
        <begin position="102"/>
        <end position="122"/>
    </location>
</feature>
<protein>
    <recommendedName>
        <fullName evidence="7">RING-type domain-containing protein</fullName>
    </recommendedName>
</protein>
<dbReference type="Gene3D" id="3.30.40.10">
    <property type="entry name" value="Zinc/RING finger domain, C3HC4 (zinc finger)"/>
    <property type="match status" value="1"/>
</dbReference>
<name>A0A8J8T2F1_HALGN</name>
<reference evidence="8" key="1">
    <citation type="submission" date="2019-06" db="EMBL/GenBank/DDBJ databases">
        <authorList>
            <person name="Zheng W."/>
        </authorList>
    </citation>
    <scope>NUCLEOTIDE SEQUENCE</scope>
    <source>
        <strain evidence="8">QDHG01</strain>
    </source>
</reference>
<dbReference type="InterPro" id="IPR001841">
    <property type="entry name" value="Znf_RING"/>
</dbReference>
<evidence type="ECO:0000256" key="6">
    <source>
        <dbReference type="SAM" id="Phobius"/>
    </source>
</evidence>
<feature type="compositionally biased region" description="Polar residues" evidence="5">
    <location>
        <begin position="293"/>
        <end position="314"/>
    </location>
</feature>
<sequence length="392" mass="44084">MMRQQVNGRRKNMGPNYCGMFRRCCCYYAPTIIVMDLVLILVLIGEIVLVFPDRKVAIIEGSSADDGSQYGLKPSVTITPGHGIDDGTSKTKDFYLWEGSSYSVFVIPANTLFISIGLRLLFCKLNAELMKVFLMVDLMALYISSTIGLICYVLAAQDGDDFKTQFFLQYIIMAVSLVLGFLTQIIALLIISYALMKTFLDSINRYATVYQDEYDKEERERLHPQIAPPSANLGGIQIDPNLPHDNSNNLQQNLMSMTGTQQIALQQNGPPSIPQDNRPHSLISQQQISTNLSHPQLSDSNRALSQAAAPSSRRQMLASGREANNTYRNLQQGHGACNICRMQMFNNLYKVVQCGHVYHRHCIQQWNALNVGIRSFNDRRNPMQCPQCAAFY</sequence>
<keyword evidence="1" id="KW-0479">Metal-binding</keyword>
<dbReference type="Proteomes" id="UP000785679">
    <property type="component" value="Unassembled WGS sequence"/>
</dbReference>
<dbReference type="InterPro" id="IPR013083">
    <property type="entry name" value="Znf_RING/FYVE/PHD"/>
</dbReference>
<keyword evidence="6" id="KW-0472">Membrane</keyword>
<gene>
    <name evidence="8" type="ORF">FGO68_gene2593</name>
</gene>
<keyword evidence="9" id="KW-1185">Reference proteome</keyword>
<dbReference type="SUPFAM" id="SSF57850">
    <property type="entry name" value="RING/U-box"/>
    <property type="match status" value="1"/>
</dbReference>
<feature type="transmembrane region" description="Helical" evidence="6">
    <location>
        <begin position="21"/>
        <end position="44"/>
    </location>
</feature>
<feature type="transmembrane region" description="Helical" evidence="6">
    <location>
        <begin position="134"/>
        <end position="155"/>
    </location>
</feature>
<evidence type="ECO:0000256" key="1">
    <source>
        <dbReference type="ARBA" id="ARBA00022723"/>
    </source>
</evidence>
<evidence type="ECO:0000256" key="2">
    <source>
        <dbReference type="ARBA" id="ARBA00022771"/>
    </source>
</evidence>
<evidence type="ECO:0000256" key="5">
    <source>
        <dbReference type="SAM" id="MobiDB-lite"/>
    </source>
</evidence>
<feature type="transmembrane region" description="Helical" evidence="6">
    <location>
        <begin position="167"/>
        <end position="195"/>
    </location>
</feature>
<keyword evidence="6" id="KW-0812">Transmembrane</keyword>
<dbReference type="Pfam" id="PF13445">
    <property type="entry name" value="zf-RING_UBOX"/>
    <property type="match status" value="1"/>
</dbReference>